<accession>A0ABS0J4W9</accession>
<dbReference type="RefSeq" id="WP_372434973.1">
    <property type="nucleotide sequence ID" value="NZ_VRYY01000168.1"/>
</dbReference>
<proteinExistence type="predicted"/>
<comment type="caution">
    <text evidence="1">The sequence shown here is derived from an EMBL/GenBank/DDBJ whole genome shotgun (WGS) entry which is preliminary data.</text>
</comment>
<protein>
    <recommendedName>
        <fullName evidence="3">N-acetyltransferase domain-containing protein</fullName>
    </recommendedName>
</protein>
<evidence type="ECO:0000313" key="1">
    <source>
        <dbReference type="EMBL" id="MBG3876808.1"/>
    </source>
</evidence>
<keyword evidence="2" id="KW-1185">Reference proteome</keyword>
<dbReference type="Proteomes" id="UP001194469">
    <property type="component" value="Unassembled WGS sequence"/>
</dbReference>
<sequence>MKIVPLRNLATARDFVERHHRHSDRGVRHKFSIGLLHGGMLVGVAIVGRPEARALDDGLTVEVLRCCVSPGAPLGACSMLYAACWRAWKAMGGTRIVTYTLDSESGASLRGAGWVQEAKLRGRKRGWNCPARPRKEKPIYAKGKKRWGITVEACHA</sequence>
<evidence type="ECO:0008006" key="3">
    <source>
        <dbReference type="Google" id="ProtNLM"/>
    </source>
</evidence>
<dbReference type="InterPro" id="IPR053780">
    <property type="entry name" value="Gp66-like"/>
</dbReference>
<dbReference type="EMBL" id="VRYY01000168">
    <property type="protein sequence ID" value="MBG3876808.1"/>
    <property type="molecule type" value="Genomic_DNA"/>
</dbReference>
<organism evidence="1 2">
    <name type="scientific">Nitratidesulfovibrio oxamicus</name>
    <dbReference type="NCBI Taxonomy" id="32016"/>
    <lineage>
        <taxon>Bacteria</taxon>
        <taxon>Pseudomonadati</taxon>
        <taxon>Thermodesulfobacteriota</taxon>
        <taxon>Desulfovibrionia</taxon>
        <taxon>Desulfovibrionales</taxon>
        <taxon>Desulfovibrionaceae</taxon>
        <taxon>Nitratidesulfovibrio</taxon>
    </lineage>
</organism>
<gene>
    <name evidence="1" type="ORF">FVW20_07170</name>
</gene>
<evidence type="ECO:0000313" key="2">
    <source>
        <dbReference type="Proteomes" id="UP001194469"/>
    </source>
</evidence>
<dbReference type="NCBIfam" id="NF045478">
    <property type="entry name" value="XF1762_fam"/>
    <property type="match status" value="1"/>
</dbReference>
<name>A0ABS0J4W9_9BACT</name>
<reference evidence="1 2" key="1">
    <citation type="submission" date="2019-08" db="EMBL/GenBank/DDBJ databases">
        <authorList>
            <person name="Luo N."/>
        </authorList>
    </citation>
    <scope>NUCLEOTIDE SEQUENCE [LARGE SCALE GENOMIC DNA]</scope>
    <source>
        <strain evidence="1 2">NCIMB 9442</strain>
    </source>
</reference>